<dbReference type="SUPFAM" id="SSF52540">
    <property type="entry name" value="P-loop containing nucleoside triphosphate hydrolases"/>
    <property type="match status" value="1"/>
</dbReference>
<proteinExistence type="predicted"/>
<protein>
    <submittedName>
        <fullName evidence="7">UvrD_C_2 domain-containing protein</fullName>
    </submittedName>
</protein>
<keyword evidence="3" id="KW-0347">Helicase</keyword>
<dbReference type="InterPro" id="IPR027417">
    <property type="entry name" value="P-loop_NTPase"/>
</dbReference>
<gene>
    <name evidence="7" type="primary">g.46397</name>
    <name evidence="7" type="ORF">TNCV_1946071</name>
</gene>
<dbReference type="EMBL" id="BMAU01021294">
    <property type="protein sequence ID" value="GFY10062.1"/>
    <property type="molecule type" value="Genomic_DNA"/>
</dbReference>
<keyword evidence="2" id="KW-0378">Hydrolase</keyword>
<feature type="domain" description="DNA replication helicase" evidence="6">
    <location>
        <begin position="124"/>
        <end position="186"/>
    </location>
</feature>
<evidence type="ECO:0000256" key="1">
    <source>
        <dbReference type="ARBA" id="ARBA00022741"/>
    </source>
</evidence>
<sequence length="232" mass="26077">MLNDEIVTSVQEESDPVDGETDEDKSNDDSSNGPTNADAFFCVRDSYVVVRTTIRVLSYQLLLLGDLAAKNEERDENGDIIRICLKFPKSCGRKQATKLRNLSARLNLDDAAVPITSQTSSVALNNNKTIIAKRKHFPLVSALAMTIHKSQGGTYDAIVYEYDRKHPRELVYVALSRVTKIEGLFMVTKENTEDSWKFWIGRSGIPLNASESDKHLKRSTSHREDLTLELKD</sequence>
<keyword evidence="8" id="KW-1185">Reference proteome</keyword>
<reference evidence="7" key="1">
    <citation type="submission" date="2020-08" db="EMBL/GenBank/DDBJ databases">
        <title>Multicomponent nature underlies the extraordinary mechanical properties of spider dragline silk.</title>
        <authorList>
            <person name="Kono N."/>
            <person name="Nakamura H."/>
            <person name="Mori M."/>
            <person name="Yoshida Y."/>
            <person name="Ohtoshi R."/>
            <person name="Malay A.D."/>
            <person name="Moran D.A.P."/>
            <person name="Tomita M."/>
            <person name="Numata K."/>
            <person name="Arakawa K."/>
        </authorList>
    </citation>
    <scope>NUCLEOTIDE SEQUENCE</scope>
</reference>
<dbReference type="InterPro" id="IPR003840">
    <property type="entry name" value="DNA_helicase_dom"/>
</dbReference>
<dbReference type="GO" id="GO:0004386">
    <property type="term" value="F:helicase activity"/>
    <property type="evidence" value="ECO:0007669"/>
    <property type="project" value="UniProtKB-KW"/>
</dbReference>
<dbReference type="PANTHER" id="PTHR23274">
    <property type="entry name" value="DNA HELICASE-RELATED"/>
    <property type="match status" value="1"/>
</dbReference>
<dbReference type="Gene3D" id="3.40.50.300">
    <property type="entry name" value="P-loop containing nucleotide triphosphate hydrolases"/>
    <property type="match status" value="1"/>
</dbReference>
<feature type="region of interest" description="Disordered" evidence="5">
    <location>
        <begin position="1"/>
        <end position="34"/>
    </location>
</feature>
<evidence type="ECO:0000256" key="2">
    <source>
        <dbReference type="ARBA" id="ARBA00022801"/>
    </source>
</evidence>
<evidence type="ECO:0000259" key="6">
    <source>
        <dbReference type="Pfam" id="PF02689"/>
    </source>
</evidence>
<feature type="compositionally biased region" description="Polar residues" evidence="5">
    <location>
        <begin position="1"/>
        <end position="11"/>
    </location>
</feature>
<accession>A0A8X6SJ13</accession>
<evidence type="ECO:0000256" key="5">
    <source>
        <dbReference type="SAM" id="MobiDB-lite"/>
    </source>
</evidence>
<evidence type="ECO:0000313" key="8">
    <source>
        <dbReference type="Proteomes" id="UP000887159"/>
    </source>
</evidence>
<dbReference type="CDD" id="cd18809">
    <property type="entry name" value="SF1_C_RecD"/>
    <property type="match status" value="1"/>
</dbReference>
<comment type="caution">
    <text evidence="7">The sequence shown here is derived from an EMBL/GenBank/DDBJ whole genome shotgun (WGS) entry which is preliminary data.</text>
</comment>
<keyword evidence="4" id="KW-0067">ATP-binding</keyword>
<dbReference type="Pfam" id="PF02689">
    <property type="entry name" value="Herpes_Helicase"/>
    <property type="match status" value="1"/>
</dbReference>
<evidence type="ECO:0000313" key="7">
    <source>
        <dbReference type="EMBL" id="GFY10062.1"/>
    </source>
</evidence>
<feature type="compositionally biased region" description="Acidic residues" evidence="5">
    <location>
        <begin position="12"/>
        <end position="26"/>
    </location>
</feature>
<evidence type="ECO:0000256" key="4">
    <source>
        <dbReference type="ARBA" id="ARBA00022840"/>
    </source>
</evidence>
<dbReference type="Proteomes" id="UP000887159">
    <property type="component" value="Unassembled WGS sequence"/>
</dbReference>
<name>A0A8X6SJ13_TRICX</name>
<evidence type="ECO:0000256" key="3">
    <source>
        <dbReference type="ARBA" id="ARBA00022806"/>
    </source>
</evidence>
<dbReference type="GO" id="GO:0005524">
    <property type="term" value="F:ATP binding"/>
    <property type="evidence" value="ECO:0007669"/>
    <property type="project" value="UniProtKB-KW"/>
</dbReference>
<organism evidence="7 8">
    <name type="scientific">Trichonephila clavipes</name>
    <name type="common">Golden silk orbweaver</name>
    <name type="synonym">Nephila clavipes</name>
    <dbReference type="NCBI Taxonomy" id="2585209"/>
    <lineage>
        <taxon>Eukaryota</taxon>
        <taxon>Metazoa</taxon>
        <taxon>Ecdysozoa</taxon>
        <taxon>Arthropoda</taxon>
        <taxon>Chelicerata</taxon>
        <taxon>Arachnida</taxon>
        <taxon>Araneae</taxon>
        <taxon>Araneomorphae</taxon>
        <taxon>Entelegynae</taxon>
        <taxon>Araneoidea</taxon>
        <taxon>Nephilidae</taxon>
        <taxon>Trichonephila</taxon>
    </lineage>
</organism>
<dbReference type="GO" id="GO:0016787">
    <property type="term" value="F:hydrolase activity"/>
    <property type="evidence" value="ECO:0007669"/>
    <property type="project" value="UniProtKB-KW"/>
</dbReference>
<keyword evidence="1" id="KW-0547">Nucleotide-binding</keyword>
<dbReference type="AlphaFoldDB" id="A0A8X6SJ13"/>